<dbReference type="AlphaFoldDB" id="A0AAV4LS09"/>
<name>A0AAV4LS09_BABCB</name>
<evidence type="ECO:0000313" key="3">
    <source>
        <dbReference type="Proteomes" id="UP001497744"/>
    </source>
</evidence>
<dbReference type="GO" id="GO:0006508">
    <property type="term" value="P:proteolysis"/>
    <property type="evidence" value="ECO:0007669"/>
    <property type="project" value="UniProtKB-KW"/>
</dbReference>
<gene>
    <name evidence="2" type="ORF">BcabD6B2_20510</name>
</gene>
<dbReference type="RefSeq" id="XP_067714685.1">
    <property type="nucleotide sequence ID" value="XM_067858584.1"/>
</dbReference>
<dbReference type="Proteomes" id="UP001497744">
    <property type="component" value="Unassembled WGS sequence"/>
</dbReference>
<evidence type="ECO:0000313" key="2">
    <source>
        <dbReference type="EMBL" id="GIX62616.1"/>
    </source>
</evidence>
<dbReference type="GO" id="GO:0008233">
    <property type="term" value="F:peptidase activity"/>
    <property type="evidence" value="ECO:0007669"/>
    <property type="project" value="UniProtKB-KW"/>
</dbReference>
<feature type="compositionally biased region" description="Basic and acidic residues" evidence="1">
    <location>
        <begin position="335"/>
        <end position="355"/>
    </location>
</feature>
<sequence>MSQLRTATCDPSDKKLAEAADYLCSSFIELFPPHRGIHVVPVDIESYNEAVDKDPGDGVLKIKSHVSELLLVYTHAPFHTTEADWGVYKLEGKSAAFNKVFADKMNRQFDDYYKNGFRDYNIDSISVRYPEGAFSPSEARRLSAEVQQARFKEYYDPVKLALATGPFQYFTPSERLQRLYKPHELTPILYHNVFGGWFELKKLIFVMLPIPRKSWSFKTLWTDVRPIPQQIKDALILSRSIGSQFNDLWRDYPDSIAVRHRYDLATYTEMKSGLIYAERDSPFVRATTIADSFCPFLLDAAEQIRIHSNCLRDPYLYAQSRQALRLRASAAAAERGDAWKHEDRNGNISDGHDEVDNASLRGNRLAQGDEKRPSPTAGATDEVDASPEGMLSPADASLSSKKLTTIRDEEEIPDGDLDEVTENPDCTTRSTAQ</sequence>
<feature type="compositionally biased region" description="Polar residues" evidence="1">
    <location>
        <begin position="424"/>
        <end position="433"/>
    </location>
</feature>
<comment type="caution">
    <text evidence="2">The sequence shown here is derived from an EMBL/GenBank/DDBJ whole genome shotgun (WGS) entry which is preliminary data.</text>
</comment>
<keyword evidence="2" id="KW-0378">Hydrolase</keyword>
<feature type="region of interest" description="Disordered" evidence="1">
    <location>
        <begin position="335"/>
        <end position="433"/>
    </location>
</feature>
<accession>A0AAV4LS09</accession>
<keyword evidence="3" id="KW-1185">Reference proteome</keyword>
<organism evidence="2 3">
    <name type="scientific">Babesia caballi</name>
    <dbReference type="NCBI Taxonomy" id="5871"/>
    <lineage>
        <taxon>Eukaryota</taxon>
        <taxon>Sar</taxon>
        <taxon>Alveolata</taxon>
        <taxon>Apicomplexa</taxon>
        <taxon>Aconoidasida</taxon>
        <taxon>Piroplasmida</taxon>
        <taxon>Babesiidae</taxon>
        <taxon>Babesia</taxon>
    </lineage>
</organism>
<protein>
    <submittedName>
        <fullName evidence="2">Serine protease</fullName>
    </submittedName>
</protein>
<reference evidence="2 3" key="1">
    <citation type="submission" date="2021-06" db="EMBL/GenBank/DDBJ databases">
        <title>Genome sequence of Babesia caballi.</title>
        <authorList>
            <person name="Yamagishi J."/>
            <person name="Kidaka T."/>
            <person name="Ochi A."/>
        </authorList>
    </citation>
    <scope>NUCLEOTIDE SEQUENCE [LARGE SCALE GENOMIC DNA]</scope>
    <source>
        <strain evidence="2">USDA-D6B2</strain>
    </source>
</reference>
<dbReference type="GeneID" id="94194097"/>
<keyword evidence="2" id="KW-0645">Protease</keyword>
<evidence type="ECO:0000256" key="1">
    <source>
        <dbReference type="SAM" id="MobiDB-lite"/>
    </source>
</evidence>
<dbReference type="EMBL" id="BPLF01000002">
    <property type="protein sequence ID" value="GIX62616.1"/>
    <property type="molecule type" value="Genomic_DNA"/>
</dbReference>
<feature type="compositionally biased region" description="Acidic residues" evidence="1">
    <location>
        <begin position="408"/>
        <end position="422"/>
    </location>
</feature>
<proteinExistence type="predicted"/>